<gene>
    <name evidence="2" type="ORF">E4U09_007121</name>
</gene>
<evidence type="ECO:0000256" key="1">
    <source>
        <dbReference type="SAM" id="MobiDB-lite"/>
    </source>
</evidence>
<sequence length="128" mass="13957">MNGTPGVEKGNTMSQDISPTLKAGLRPSPLCSLNPSLQTQQDKEDNRTLQEPSPITITSTRFSSISAKILDVLITMLQSCKARVWLAGVKIAQPAGVPTFWDIARRSLLSPKKRFDCRMRAGMDGAGR</sequence>
<evidence type="ECO:0000313" key="3">
    <source>
        <dbReference type="Proteomes" id="UP000707071"/>
    </source>
</evidence>
<reference evidence="2 3" key="1">
    <citation type="journal article" date="2020" name="bioRxiv">
        <title>Whole genome comparisons of ergot fungi reveals the divergence and evolution of species within the genus Claviceps are the result of varying mechanisms driving genome evolution and host range expansion.</title>
        <authorList>
            <person name="Wyka S.A."/>
            <person name="Mondo S.J."/>
            <person name="Liu M."/>
            <person name="Dettman J."/>
            <person name="Nalam V."/>
            <person name="Broders K.D."/>
        </authorList>
    </citation>
    <scope>NUCLEOTIDE SEQUENCE [LARGE SCALE GENOMIC DNA]</scope>
    <source>
        <strain evidence="2 3">Clav52</strain>
    </source>
</reference>
<comment type="caution">
    <text evidence="2">The sequence shown here is derived from an EMBL/GenBank/DDBJ whole genome shotgun (WGS) entry which is preliminary data.</text>
</comment>
<name>A0A9P7U502_9HYPO</name>
<keyword evidence="3" id="KW-1185">Reference proteome</keyword>
<protein>
    <submittedName>
        <fullName evidence="2">Uncharacterized protein</fullName>
    </submittedName>
</protein>
<accession>A0A9P7U502</accession>
<dbReference type="AlphaFoldDB" id="A0A9P7U502"/>
<proteinExistence type="predicted"/>
<dbReference type="EMBL" id="SRRH01000007">
    <property type="protein sequence ID" value="KAG6303566.1"/>
    <property type="molecule type" value="Genomic_DNA"/>
</dbReference>
<feature type="compositionally biased region" description="Polar residues" evidence="1">
    <location>
        <begin position="31"/>
        <end position="40"/>
    </location>
</feature>
<organism evidence="2 3">
    <name type="scientific">Claviceps aff. purpurea</name>
    <dbReference type="NCBI Taxonomy" id="1967640"/>
    <lineage>
        <taxon>Eukaryota</taxon>
        <taxon>Fungi</taxon>
        <taxon>Dikarya</taxon>
        <taxon>Ascomycota</taxon>
        <taxon>Pezizomycotina</taxon>
        <taxon>Sordariomycetes</taxon>
        <taxon>Hypocreomycetidae</taxon>
        <taxon>Hypocreales</taxon>
        <taxon>Clavicipitaceae</taxon>
        <taxon>Claviceps</taxon>
    </lineage>
</organism>
<evidence type="ECO:0000313" key="2">
    <source>
        <dbReference type="EMBL" id="KAG6303566.1"/>
    </source>
</evidence>
<dbReference type="Proteomes" id="UP000707071">
    <property type="component" value="Unassembled WGS sequence"/>
</dbReference>
<feature type="region of interest" description="Disordered" evidence="1">
    <location>
        <begin position="1"/>
        <end position="51"/>
    </location>
</feature>